<dbReference type="HOGENOM" id="CLU_157804_1_0_9"/>
<dbReference type="SUPFAM" id="SSF55315">
    <property type="entry name" value="L30e-like"/>
    <property type="match status" value="1"/>
</dbReference>
<dbReference type="InterPro" id="IPR029064">
    <property type="entry name" value="Ribosomal_eL30-like_sf"/>
</dbReference>
<feature type="domain" description="Ribosomal protein eL8/eL30/eS12/Gadd45" evidence="1">
    <location>
        <begin position="7"/>
        <end position="92"/>
    </location>
</feature>
<protein>
    <submittedName>
        <fullName evidence="2">Ribosomal protein, L7Ae family</fullName>
    </submittedName>
</protein>
<dbReference type="eggNOG" id="COG1358">
    <property type="taxonomic scope" value="Bacteria"/>
</dbReference>
<evidence type="ECO:0000313" key="3">
    <source>
        <dbReference type="Proteomes" id="UP000001823"/>
    </source>
</evidence>
<dbReference type="EMBL" id="CP000246">
    <property type="protein sequence ID" value="ABG82937.1"/>
    <property type="molecule type" value="Genomic_DNA"/>
</dbReference>
<evidence type="ECO:0000259" key="1">
    <source>
        <dbReference type="Pfam" id="PF01248"/>
    </source>
</evidence>
<dbReference type="STRING" id="195103.CPF_1941"/>
<dbReference type="KEGG" id="cpf:CPF_1941"/>
<dbReference type="Gene3D" id="3.30.1330.30">
    <property type="match status" value="1"/>
</dbReference>
<keyword evidence="2" id="KW-0687">Ribonucleoprotein</keyword>
<dbReference type="AlphaFoldDB" id="A0A0H2YRA8"/>
<dbReference type="GO" id="GO:0005840">
    <property type="term" value="C:ribosome"/>
    <property type="evidence" value="ECO:0007669"/>
    <property type="project" value="UniProtKB-KW"/>
</dbReference>
<evidence type="ECO:0000313" key="2">
    <source>
        <dbReference type="EMBL" id="ABG82937.1"/>
    </source>
</evidence>
<dbReference type="InterPro" id="IPR004038">
    <property type="entry name" value="Ribosomal_eL8/eL30/eS12/Gad45"/>
</dbReference>
<dbReference type="NCBIfam" id="NF004078">
    <property type="entry name" value="PRK05583.1"/>
    <property type="match status" value="1"/>
</dbReference>
<name>A0A0H2YRA8_CLOP1</name>
<proteinExistence type="predicted"/>
<accession>A0A0H2YRA8</accession>
<keyword evidence="2" id="KW-0689">Ribosomal protein</keyword>
<keyword evidence="3" id="KW-1185">Reference proteome</keyword>
<gene>
    <name evidence="2" type="ordered locus">CPF_1941</name>
</gene>
<dbReference type="Proteomes" id="UP000001823">
    <property type="component" value="Chromosome"/>
</dbReference>
<dbReference type="Pfam" id="PF01248">
    <property type="entry name" value="Ribosomal_L7Ae"/>
    <property type="match status" value="1"/>
</dbReference>
<sequence length="100" mass="11719">MDKFLNFLGLTKRAGKLLEGYNKCEEEMKRSKIYLFIFSNSISNRSKDKFVKYCEQYDIPYIDNFSKEELGYSIGRCEINILGVTDENMAEKLLSYSNNN</sequence>
<dbReference type="RefSeq" id="WP_003459801.1">
    <property type="nucleotide sequence ID" value="NC_008261.1"/>
</dbReference>
<reference evidence="2 3" key="1">
    <citation type="journal article" date="2006" name="Genome Res.">
        <title>Skewed genomic variability in strains of the toxigenic bacterial pathogen, Clostridium perfringens.</title>
        <authorList>
            <person name="Myers G.S."/>
            <person name="Rasko D.A."/>
            <person name="Cheung J.K."/>
            <person name="Ravel J."/>
            <person name="Seshadri R."/>
            <person name="Deboy R.T."/>
            <person name="Ren Q."/>
            <person name="Varga J."/>
            <person name="Awad M.M."/>
            <person name="Brinkac L.M."/>
            <person name="Daugherty S.C."/>
            <person name="Haft D.H."/>
            <person name="Dodson R.J."/>
            <person name="Madupu R."/>
            <person name="Nelson W.C."/>
            <person name="Rosovitz M.J."/>
            <person name="Sullivan S.A."/>
            <person name="Khouri H."/>
            <person name="Dimitrov G.I."/>
            <person name="Watkins K.L."/>
            <person name="Mulligan S."/>
            <person name="Benton J."/>
            <person name="Radune D."/>
            <person name="Fisher D.J."/>
            <person name="Atkins H.S."/>
            <person name="Hiscox T."/>
            <person name="Jost B.H."/>
            <person name="Billington S.J."/>
            <person name="Songer J.G."/>
            <person name="McClane B.A."/>
            <person name="Titball R.W."/>
            <person name="Rood J.I."/>
            <person name="Melville S.B."/>
            <person name="Paulsen I.T."/>
        </authorList>
    </citation>
    <scope>NUCLEOTIDE SEQUENCE [LARGE SCALE GENOMIC DNA]</scope>
    <source>
        <strain evidence="3">ATCC 13124 / DSM 756 / JCM 1290 / NCIMB 6125 / NCTC 8237 / S 107 / Type A</strain>
    </source>
</reference>
<organism evidence="2 3">
    <name type="scientific">Clostridium perfringens (strain ATCC 13124 / DSM 756 / JCM 1290 / NCIMB 6125 / NCTC 8237 / Type A)</name>
    <dbReference type="NCBI Taxonomy" id="195103"/>
    <lineage>
        <taxon>Bacteria</taxon>
        <taxon>Bacillati</taxon>
        <taxon>Bacillota</taxon>
        <taxon>Clostridia</taxon>
        <taxon>Eubacteriales</taxon>
        <taxon>Clostridiaceae</taxon>
        <taxon>Clostridium</taxon>
    </lineage>
</organism>
<dbReference type="PaxDb" id="195103-CPF_1941"/>